<keyword evidence="3" id="KW-1185">Reference proteome</keyword>
<dbReference type="Proteomes" id="UP000289946">
    <property type="component" value="Unassembled WGS sequence"/>
</dbReference>
<dbReference type="Pfam" id="PF13481">
    <property type="entry name" value="AAA_25"/>
    <property type="match status" value="1"/>
</dbReference>
<dbReference type="Gene3D" id="3.40.50.300">
    <property type="entry name" value="P-loop containing nucleotide triphosphate hydrolases"/>
    <property type="match status" value="1"/>
</dbReference>
<dbReference type="RefSeq" id="WP_128940534.1">
    <property type="nucleotide sequence ID" value="NZ_RDRA01000011.1"/>
</dbReference>
<dbReference type="SUPFAM" id="SSF52540">
    <property type="entry name" value="P-loop containing nucleoside triphosphate hydrolases"/>
    <property type="match status" value="1"/>
</dbReference>
<evidence type="ECO:0000313" key="2">
    <source>
        <dbReference type="EMBL" id="RXG93041.1"/>
    </source>
</evidence>
<accession>A0ABY0DII3</accession>
<gene>
    <name evidence="2" type="ORF">EAS62_20300</name>
</gene>
<evidence type="ECO:0000313" key="3">
    <source>
        <dbReference type="Proteomes" id="UP000289946"/>
    </source>
</evidence>
<dbReference type="InterPro" id="IPR027417">
    <property type="entry name" value="P-loop_NTPase"/>
</dbReference>
<dbReference type="EMBL" id="RDRA01000011">
    <property type="protein sequence ID" value="RXG93041.1"/>
    <property type="molecule type" value="Genomic_DNA"/>
</dbReference>
<reference evidence="2 3" key="1">
    <citation type="submission" date="2018-10" db="EMBL/GenBank/DDBJ databases">
        <title>Bradyrhizobium sp. nov., isolated from effective nodules of peanut in China.</title>
        <authorList>
            <person name="Li Y."/>
        </authorList>
    </citation>
    <scope>NUCLEOTIDE SEQUENCE [LARGE SCALE GENOMIC DNA]</scope>
    <source>
        <strain evidence="2 3">CCBAU 51781</strain>
    </source>
</reference>
<feature type="domain" description="AAA+ ATPase" evidence="1">
    <location>
        <begin position="40"/>
        <end position="214"/>
    </location>
</feature>
<organism evidence="2 3">
    <name type="scientific">Bradyrhizobium zhanjiangense</name>
    <dbReference type="NCBI Taxonomy" id="1325107"/>
    <lineage>
        <taxon>Bacteria</taxon>
        <taxon>Pseudomonadati</taxon>
        <taxon>Pseudomonadota</taxon>
        <taxon>Alphaproteobacteria</taxon>
        <taxon>Hyphomicrobiales</taxon>
        <taxon>Nitrobacteraceae</taxon>
        <taxon>Bradyrhizobium</taxon>
    </lineage>
</organism>
<proteinExistence type="predicted"/>
<dbReference type="SMART" id="SM00382">
    <property type="entry name" value="AAA"/>
    <property type="match status" value="1"/>
</dbReference>
<comment type="caution">
    <text evidence="2">The sequence shown here is derived from an EMBL/GenBank/DDBJ whole genome shotgun (WGS) entry which is preliminary data.</text>
</comment>
<protein>
    <recommendedName>
        <fullName evidence="1">AAA+ ATPase domain-containing protein</fullName>
    </recommendedName>
</protein>
<dbReference type="InterPro" id="IPR003593">
    <property type="entry name" value="AAA+_ATPase"/>
</dbReference>
<evidence type="ECO:0000259" key="1">
    <source>
        <dbReference type="SMART" id="SM00382"/>
    </source>
</evidence>
<sequence length="363" mass="39151">MVDPTPFTRNRGRPAIALHRLDALPQPPVREEIVQGLIAAGEVVALVGPAGTGKSAVAQRLAICTAEGRPFLGRPVLQGPVVYIAAERWGGTARRLRAIQKKITAPVYIAKARPNLGEIAEVKELAERISRVCEHERRCPSLIIFDTLARCMPGLDENSARDMGKVMEGLAVLADEVSSAAIIFIHHTGKNGDTRGSTALLGAVDLELQVHNGNGVKRLEVTKANSVAEDQEFFVRLVPVEFREHPNSDPETVIAAFEAGPDECDRTDIPDAAPSRSELILGLVDELAVDGKADRMACLSAARDRGIVKDARSDNSPEKALKNTAEQFRKALVELKDADLIRFDNTTILVGVGLPPHKPHGPP</sequence>
<name>A0ABY0DII3_9BRAD</name>